<comment type="subcellular location">
    <subcellularLocation>
        <location evidence="1">Cell membrane</location>
    </subcellularLocation>
</comment>
<evidence type="ECO:0000256" key="6">
    <source>
        <dbReference type="ARBA" id="ARBA00023118"/>
    </source>
</evidence>
<keyword evidence="11" id="KW-1185">Reference proteome</keyword>
<organism evidence="10 11">
    <name type="scientific">Novosphingobium lindaniclasticum LE124</name>
    <dbReference type="NCBI Taxonomy" id="1096930"/>
    <lineage>
        <taxon>Bacteria</taxon>
        <taxon>Pseudomonadati</taxon>
        <taxon>Pseudomonadota</taxon>
        <taxon>Alphaproteobacteria</taxon>
        <taxon>Sphingomonadales</taxon>
        <taxon>Sphingomonadaceae</taxon>
        <taxon>Novosphingobium</taxon>
    </lineage>
</organism>
<accession>T0IW05</accession>
<dbReference type="OrthoDB" id="6041132at2"/>
<dbReference type="eggNOG" id="ENOG5033AVZ">
    <property type="taxonomic scope" value="Bacteria"/>
</dbReference>
<feature type="transmembrane region" description="Helical" evidence="8">
    <location>
        <begin position="146"/>
        <end position="165"/>
    </location>
</feature>
<evidence type="ECO:0000256" key="3">
    <source>
        <dbReference type="ARBA" id="ARBA00022692"/>
    </source>
</evidence>
<keyword evidence="4" id="KW-0547">Nucleotide-binding</keyword>
<dbReference type="GO" id="GO:0000166">
    <property type="term" value="F:nucleotide binding"/>
    <property type="evidence" value="ECO:0007669"/>
    <property type="project" value="UniProtKB-KW"/>
</dbReference>
<keyword evidence="7 8" id="KW-0472">Membrane</keyword>
<evidence type="ECO:0000256" key="8">
    <source>
        <dbReference type="SAM" id="Phobius"/>
    </source>
</evidence>
<proteinExistence type="predicted"/>
<dbReference type="InterPro" id="IPR043760">
    <property type="entry name" value="PycTM_dom"/>
</dbReference>
<evidence type="ECO:0000256" key="7">
    <source>
        <dbReference type="ARBA" id="ARBA00023136"/>
    </source>
</evidence>
<dbReference type="EMBL" id="ATHL01000085">
    <property type="protein sequence ID" value="EQB13864.1"/>
    <property type="molecule type" value="Genomic_DNA"/>
</dbReference>
<evidence type="ECO:0000256" key="2">
    <source>
        <dbReference type="ARBA" id="ARBA00022475"/>
    </source>
</evidence>
<dbReference type="RefSeq" id="WP_021234571.1">
    <property type="nucleotide sequence ID" value="NZ_ATHL01000085.1"/>
</dbReference>
<feature type="domain" description="Pycsar effector protein" evidence="9">
    <location>
        <begin position="13"/>
        <end position="159"/>
    </location>
</feature>
<name>T0IW05_9SPHN</name>
<feature type="transmembrane region" description="Helical" evidence="8">
    <location>
        <begin position="31"/>
        <end position="51"/>
    </location>
</feature>
<dbReference type="GO" id="GO:0005886">
    <property type="term" value="C:plasma membrane"/>
    <property type="evidence" value="ECO:0007669"/>
    <property type="project" value="UniProtKB-SubCell"/>
</dbReference>
<feature type="transmembrane region" description="Helical" evidence="8">
    <location>
        <begin position="57"/>
        <end position="77"/>
    </location>
</feature>
<evidence type="ECO:0000256" key="5">
    <source>
        <dbReference type="ARBA" id="ARBA00022989"/>
    </source>
</evidence>
<keyword evidence="3 8" id="KW-0812">Transmembrane</keyword>
<dbReference type="Pfam" id="PF18967">
    <property type="entry name" value="PycTM"/>
    <property type="match status" value="1"/>
</dbReference>
<dbReference type="GO" id="GO:0051607">
    <property type="term" value="P:defense response to virus"/>
    <property type="evidence" value="ECO:0007669"/>
    <property type="project" value="UniProtKB-KW"/>
</dbReference>
<evidence type="ECO:0000256" key="1">
    <source>
        <dbReference type="ARBA" id="ARBA00004236"/>
    </source>
</evidence>
<keyword evidence="5 8" id="KW-1133">Transmembrane helix</keyword>
<evidence type="ECO:0000256" key="4">
    <source>
        <dbReference type="ARBA" id="ARBA00022741"/>
    </source>
</evidence>
<reference evidence="10 11" key="1">
    <citation type="journal article" date="2013" name="Genome Announc.">
        <title>Genome Sequence of Novosphingobium lindaniclasticum LE124T, Isolated from a Hexachlorocyclohexane Dumpsite.</title>
        <authorList>
            <person name="Saxena A."/>
            <person name="Nayyar N."/>
            <person name="Sangwan N."/>
            <person name="Kumari R."/>
            <person name="Khurana J.P."/>
            <person name="Lal R."/>
        </authorList>
    </citation>
    <scope>NUCLEOTIDE SEQUENCE [LARGE SCALE GENOMIC DNA]</scope>
    <source>
        <strain evidence="10 11">LE124</strain>
    </source>
</reference>
<protein>
    <recommendedName>
        <fullName evidence="9">Pycsar effector protein domain-containing protein</fullName>
    </recommendedName>
</protein>
<evidence type="ECO:0000313" key="11">
    <source>
        <dbReference type="Proteomes" id="UP000015527"/>
    </source>
</evidence>
<keyword evidence="2" id="KW-1003">Cell membrane</keyword>
<comment type="caution">
    <text evidence="10">The sequence shown here is derived from an EMBL/GenBank/DDBJ whole genome shotgun (WGS) entry which is preliminary data.</text>
</comment>
<dbReference type="AlphaFoldDB" id="T0IW05"/>
<evidence type="ECO:0000259" key="9">
    <source>
        <dbReference type="Pfam" id="PF18967"/>
    </source>
</evidence>
<sequence>MAVADDRHRLEVAERQLAFVQSFFPRIDSKVSALFAIMSAQIAVAALNLTAEDLIQWYMGLPLTVFLLAVAAAYVFLYRCAYPHLEGGQSSLVYFAEIAKRREAEFIRDYLAASVPSLAEDITGQIWRNSQIVDCKFKFLKLATQFAMFSLLPWVFVLIASSYSHGRLPLLTGQG</sequence>
<evidence type="ECO:0000313" key="10">
    <source>
        <dbReference type="EMBL" id="EQB13864.1"/>
    </source>
</evidence>
<keyword evidence="6" id="KW-0051">Antiviral defense</keyword>
<dbReference type="Proteomes" id="UP000015527">
    <property type="component" value="Unassembled WGS sequence"/>
</dbReference>
<gene>
    <name evidence="10" type="ORF">L284_13720</name>
</gene>